<keyword evidence="3" id="KW-1185">Reference proteome</keyword>
<dbReference type="EMBL" id="WBMS02000003">
    <property type="protein sequence ID" value="MVZ99842.1"/>
    <property type="molecule type" value="Genomic_DNA"/>
</dbReference>
<dbReference type="InterPro" id="IPR052512">
    <property type="entry name" value="4CMD/NDH-1_regulator"/>
</dbReference>
<dbReference type="InterPro" id="IPR003779">
    <property type="entry name" value="CMD-like"/>
</dbReference>
<accession>A0A6I4M247</accession>
<name>A0A6I4M247_9ACTN</name>
<proteinExistence type="predicted"/>
<reference evidence="2" key="1">
    <citation type="submission" date="2019-12" db="EMBL/GenBank/DDBJ databases">
        <title>Actinomadura physcomitrii sp. nov., a novel actinomycete isolated from moss [Physcomitrium sphaericum (Ludw) Fuernr].</title>
        <authorList>
            <person name="Zhuang X."/>
        </authorList>
    </citation>
    <scope>NUCLEOTIDE SEQUENCE [LARGE SCALE GENOMIC DNA]</scope>
    <source>
        <strain evidence="2">LD22</strain>
    </source>
</reference>
<evidence type="ECO:0000313" key="2">
    <source>
        <dbReference type="EMBL" id="MVZ99842.1"/>
    </source>
</evidence>
<evidence type="ECO:0000313" key="3">
    <source>
        <dbReference type="Proteomes" id="UP000462055"/>
    </source>
</evidence>
<dbReference type="PANTHER" id="PTHR33570:SF2">
    <property type="entry name" value="CARBOXYMUCONOLACTONE DECARBOXYLASE-LIKE DOMAIN-CONTAINING PROTEIN"/>
    <property type="match status" value="1"/>
</dbReference>
<evidence type="ECO:0000259" key="1">
    <source>
        <dbReference type="Pfam" id="PF02627"/>
    </source>
</evidence>
<dbReference type="GO" id="GO:0051920">
    <property type="term" value="F:peroxiredoxin activity"/>
    <property type="evidence" value="ECO:0007669"/>
    <property type="project" value="InterPro"/>
</dbReference>
<comment type="caution">
    <text evidence="2">The sequence shown here is derived from an EMBL/GenBank/DDBJ whole genome shotgun (WGS) entry which is preliminary data.</text>
</comment>
<gene>
    <name evidence="2" type="ORF">F8568_005500</name>
</gene>
<dbReference type="InterPro" id="IPR029032">
    <property type="entry name" value="AhpD-like"/>
</dbReference>
<dbReference type="AlphaFoldDB" id="A0A6I4M247"/>
<sequence length="103" mass="11487">MDSPLAKPMLAWSGERTWDVWARPQLDLKTRCLVNVAMLAAMGVERELRFHIRGALRNGNTPEEIAEVILQMANYAGMPLATEAMLALIEVAENYKKETAETG</sequence>
<dbReference type="Gene3D" id="1.20.1290.10">
    <property type="entry name" value="AhpD-like"/>
    <property type="match status" value="1"/>
</dbReference>
<feature type="domain" description="Carboxymuconolactone decarboxylase-like" evidence="1">
    <location>
        <begin position="17"/>
        <end position="88"/>
    </location>
</feature>
<protein>
    <submittedName>
        <fullName evidence="2">4-carboxymuconolactone decarboxylase</fullName>
    </submittedName>
</protein>
<organism evidence="2 3">
    <name type="scientific">Actinomadura physcomitrii</name>
    <dbReference type="NCBI Taxonomy" id="2650748"/>
    <lineage>
        <taxon>Bacteria</taxon>
        <taxon>Bacillati</taxon>
        <taxon>Actinomycetota</taxon>
        <taxon>Actinomycetes</taxon>
        <taxon>Streptosporangiales</taxon>
        <taxon>Thermomonosporaceae</taxon>
        <taxon>Actinomadura</taxon>
    </lineage>
</organism>
<dbReference type="Pfam" id="PF02627">
    <property type="entry name" value="CMD"/>
    <property type="match status" value="1"/>
</dbReference>
<dbReference type="Proteomes" id="UP000462055">
    <property type="component" value="Unassembled WGS sequence"/>
</dbReference>
<dbReference type="SUPFAM" id="SSF69118">
    <property type="entry name" value="AhpD-like"/>
    <property type="match status" value="1"/>
</dbReference>
<dbReference type="PANTHER" id="PTHR33570">
    <property type="entry name" value="4-CARBOXYMUCONOLACTONE DECARBOXYLASE FAMILY PROTEIN"/>
    <property type="match status" value="1"/>
</dbReference>